<dbReference type="AlphaFoldDB" id="A0AAU9Y3G0"/>
<dbReference type="InterPro" id="IPR011010">
    <property type="entry name" value="DNA_brk_join_enz"/>
</dbReference>
<protein>
    <recommendedName>
        <fullName evidence="4">Tyr recombinase domain-containing protein</fullName>
    </recommendedName>
</protein>
<feature type="compositionally biased region" description="Polar residues" evidence="3">
    <location>
        <begin position="37"/>
        <end position="47"/>
    </location>
</feature>
<comment type="caution">
    <text evidence="5">The sequence shown here is derived from an EMBL/GenBank/DDBJ whole genome shotgun (WGS) entry which is preliminary data.</text>
</comment>
<name>A0AAU9Y3G0_9CNID</name>
<dbReference type="SUPFAM" id="SSF47823">
    <property type="entry name" value="lambda integrase-like, N-terminal domain"/>
    <property type="match status" value="1"/>
</dbReference>
<keyword evidence="6" id="KW-1185">Reference proteome</keyword>
<dbReference type="GO" id="GO:0003677">
    <property type="term" value="F:DNA binding"/>
    <property type="evidence" value="ECO:0007669"/>
    <property type="project" value="UniProtKB-KW"/>
</dbReference>
<feature type="region of interest" description="Disordered" evidence="3">
    <location>
        <begin position="22"/>
        <end position="47"/>
    </location>
</feature>
<feature type="domain" description="Tyr recombinase" evidence="4">
    <location>
        <begin position="407"/>
        <end position="610"/>
    </location>
</feature>
<dbReference type="InterPro" id="IPR052925">
    <property type="entry name" value="Phage_Integrase-like_Recomb"/>
</dbReference>
<keyword evidence="1" id="KW-0238">DNA-binding</keyword>
<dbReference type="Proteomes" id="UP001159428">
    <property type="component" value="Unassembled WGS sequence"/>
</dbReference>
<dbReference type="GO" id="GO:0015074">
    <property type="term" value="P:DNA integration"/>
    <property type="evidence" value="ECO:0007669"/>
    <property type="project" value="InterPro"/>
</dbReference>
<dbReference type="Gene3D" id="1.10.443.10">
    <property type="entry name" value="Intergrase catalytic core"/>
    <property type="match status" value="1"/>
</dbReference>
<dbReference type="PROSITE" id="PS51898">
    <property type="entry name" value="TYR_RECOMBINASE"/>
    <property type="match status" value="1"/>
</dbReference>
<dbReference type="PANTHER" id="PTHR34605:SF6">
    <property type="entry name" value="TYR RECOMBINASE DOMAIN-CONTAINING PROTEIN"/>
    <property type="match status" value="1"/>
</dbReference>
<dbReference type="InterPro" id="IPR010998">
    <property type="entry name" value="Integrase_recombinase_N"/>
</dbReference>
<dbReference type="InterPro" id="IPR013762">
    <property type="entry name" value="Integrase-like_cat_sf"/>
</dbReference>
<gene>
    <name evidence="5" type="ORF">PMEA_00005296</name>
</gene>
<evidence type="ECO:0000256" key="1">
    <source>
        <dbReference type="ARBA" id="ARBA00023125"/>
    </source>
</evidence>
<dbReference type="EMBL" id="CALNXJ010000134">
    <property type="protein sequence ID" value="CAH3166422.1"/>
    <property type="molecule type" value="Genomic_DNA"/>
</dbReference>
<organism evidence="5 6">
    <name type="scientific">Pocillopora meandrina</name>
    <dbReference type="NCBI Taxonomy" id="46732"/>
    <lineage>
        <taxon>Eukaryota</taxon>
        <taxon>Metazoa</taxon>
        <taxon>Cnidaria</taxon>
        <taxon>Anthozoa</taxon>
        <taxon>Hexacorallia</taxon>
        <taxon>Scleractinia</taxon>
        <taxon>Astrocoeniina</taxon>
        <taxon>Pocilloporidae</taxon>
        <taxon>Pocillopora</taxon>
    </lineage>
</organism>
<evidence type="ECO:0000259" key="4">
    <source>
        <dbReference type="PROSITE" id="PS51898"/>
    </source>
</evidence>
<dbReference type="SUPFAM" id="SSF56349">
    <property type="entry name" value="DNA breaking-rejoining enzymes"/>
    <property type="match status" value="1"/>
</dbReference>
<evidence type="ECO:0000313" key="5">
    <source>
        <dbReference type="EMBL" id="CAH3166422.1"/>
    </source>
</evidence>
<reference evidence="5 6" key="1">
    <citation type="submission" date="2022-05" db="EMBL/GenBank/DDBJ databases">
        <authorList>
            <consortium name="Genoscope - CEA"/>
            <person name="William W."/>
        </authorList>
    </citation>
    <scope>NUCLEOTIDE SEQUENCE [LARGE SCALE GENOMIC DNA]</scope>
</reference>
<dbReference type="PANTHER" id="PTHR34605">
    <property type="entry name" value="PHAGE_INTEGRASE DOMAIN-CONTAINING PROTEIN"/>
    <property type="match status" value="1"/>
</dbReference>
<evidence type="ECO:0000256" key="2">
    <source>
        <dbReference type="ARBA" id="ARBA00023172"/>
    </source>
</evidence>
<dbReference type="Gene3D" id="1.10.150.130">
    <property type="match status" value="1"/>
</dbReference>
<accession>A0AAU9Y3G0</accession>
<evidence type="ECO:0000313" key="6">
    <source>
        <dbReference type="Proteomes" id="UP001159428"/>
    </source>
</evidence>
<evidence type="ECO:0000256" key="3">
    <source>
        <dbReference type="SAM" id="MobiDB-lite"/>
    </source>
</evidence>
<dbReference type="GO" id="GO:0006310">
    <property type="term" value="P:DNA recombination"/>
    <property type="evidence" value="ECO:0007669"/>
    <property type="project" value="UniProtKB-KW"/>
</dbReference>
<keyword evidence="2" id="KW-0233">DNA recombination</keyword>
<sequence length="614" mass="68594">MISQTTKKMRKKIYRAVSRAARSTKRFTSRSTRQRSNVTSTSTTPQFSASQLPNLFSRVNPQLSSQRSSSSLCFACGKPGRWRAFCPNLRFDVKSGDDYSSVKGRLRGALALWNDIHAPQFILDVIDYGYKLPLLQIPPPFTAKNNSSALEQPAFVESAINNLFINGCIYLNLAFFLMKPNAFGSPLRLLLGSEPFSTLPLLKFLPLLSELPLCCAQGTLIVPLWKSAHFWPILCSDGFHWSTFIHDWVILPNFPNLFFRGKAKNSIFGSKPLAFVSLALHIFTSVFWSSEAQNSPRVDQLMENLKSTVLASRASGTFANYLRAFNKWRPFASDVLGTSEFPVRPIDCALYLQHLLESSKSVASINCAFYAFKWVHLLAGVDSPTLHPTVIAVKEGAARLASQPIVNRKEPLDAHHLKVLAAETNLEDLLQLRNLVMFILAFSGFLRSSELCVMRSRDVQFNEGYITISIEKSKTDQLREGRSVVIAESSSITCPCSLLKLYMHKAQIPENSDEYLFRAISASGNHKRLISVNKPICYSTYRQSFKKSFANIVPDISKYSTHSARSGGATLAASSGISERNLQRHGRWASVTAKNIYVKDSLSSRLEVSKALFL</sequence>
<dbReference type="Pfam" id="PF00589">
    <property type="entry name" value="Phage_integrase"/>
    <property type="match status" value="1"/>
</dbReference>
<proteinExistence type="predicted"/>
<dbReference type="InterPro" id="IPR002104">
    <property type="entry name" value="Integrase_catalytic"/>
</dbReference>